<gene>
    <name evidence="15" type="ORF">FNH06_32685</name>
</gene>
<keyword evidence="16" id="KW-1185">Reference proteome</keyword>
<dbReference type="PANTHER" id="PTHR18866">
    <property type="entry name" value="CARBOXYLASE:PYRUVATE/ACETYL-COA/PROPIONYL-COA CARBOXYLASE"/>
    <property type="match status" value="1"/>
</dbReference>
<dbReference type="PROSITE" id="PS50980">
    <property type="entry name" value="COA_CT_NTER"/>
    <property type="match status" value="1"/>
</dbReference>
<dbReference type="PANTHER" id="PTHR18866:SF126">
    <property type="entry name" value="BIOTIN CARBOXYLASE"/>
    <property type="match status" value="1"/>
</dbReference>
<dbReference type="PROSITE" id="PS50975">
    <property type="entry name" value="ATP_GRASP"/>
    <property type="match status" value="1"/>
</dbReference>
<dbReference type="InterPro" id="IPR050856">
    <property type="entry name" value="Biotin_carboxylase_complex"/>
</dbReference>
<comment type="caution">
    <text evidence="15">The sequence shown here is derived from an EMBL/GenBank/DDBJ whole genome shotgun (WGS) entry which is preliminary data.</text>
</comment>
<dbReference type="Gene3D" id="2.40.50.100">
    <property type="match status" value="1"/>
</dbReference>
<dbReference type="SUPFAM" id="SSF52096">
    <property type="entry name" value="ClpP/crotonase"/>
    <property type="match status" value="2"/>
</dbReference>
<dbReference type="SUPFAM" id="SSF51230">
    <property type="entry name" value="Single hybrid motif"/>
    <property type="match status" value="1"/>
</dbReference>
<dbReference type="InterPro" id="IPR034733">
    <property type="entry name" value="AcCoA_carboxyl_beta"/>
</dbReference>
<dbReference type="InterPro" id="IPR005479">
    <property type="entry name" value="CPAse_ATP-bd"/>
</dbReference>
<dbReference type="EC" id="6.4.1.2" evidence="3"/>
<organism evidence="15 16">
    <name type="scientific">Amycolatopsis acidiphila</name>
    <dbReference type="NCBI Taxonomy" id="715473"/>
    <lineage>
        <taxon>Bacteria</taxon>
        <taxon>Bacillati</taxon>
        <taxon>Actinomycetota</taxon>
        <taxon>Actinomycetes</taxon>
        <taxon>Pseudonocardiales</taxon>
        <taxon>Pseudonocardiaceae</taxon>
        <taxon>Amycolatopsis</taxon>
    </lineage>
</organism>
<dbReference type="Gene3D" id="3.90.226.10">
    <property type="entry name" value="2-enoyl-CoA Hydratase, Chain A, domain 1"/>
    <property type="match status" value="2"/>
</dbReference>
<dbReference type="EMBL" id="VJZA01000087">
    <property type="protein sequence ID" value="TVT17077.1"/>
    <property type="molecule type" value="Genomic_DNA"/>
</dbReference>
<dbReference type="InterPro" id="IPR011764">
    <property type="entry name" value="Biotin_carboxylation_dom"/>
</dbReference>
<dbReference type="OrthoDB" id="9803706at2"/>
<evidence type="ECO:0000256" key="9">
    <source>
        <dbReference type="PROSITE-ProRule" id="PRU00409"/>
    </source>
</evidence>
<feature type="domain" description="CoA carboxyltransferase N-terminal" evidence="13">
    <location>
        <begin position="512"/>
        <end position="774"/>
    </location>
</feature>
<keyword evidence="4" id="KW-0436">Ligase</keyword>
<dbReference type="Pfam" id="PF00289">
    <property type="entry name" value="Biotin_carb_N"/>
    <property type="match status" value="1"/>
</dbReference>
<proteinExistence type="predicted"/>
<feature type="domain" description="ATP-grasp" evidence="11">
    <location>
        <begin position="121"/>
        <end position="306"/>
    </location>
</feature>
<dbReference type="Proteomes" id="UP000318578">
    <property type="component" value="Unassembled WGS sequence"/>
</dbReference>
<dbReference type="Pfam" id="PF02785">
    <property type="entry name" value="Biotin_carb_C"/>
    <property type="match status" value="1"/>
</dbReference>
<sequence>MRGVNRLLIANRGEVAVRVLRAAADLDLDAVAVYAEDDAEALHVRLAENAVRLPGTGPAGYLDGAALLAAARSSGCDAVHPGYGFLSENADFARACQEAGLTWVGPDPGTLELLGDKTRARALARELGIPVLDGGGVEGAEAFLAAGSAVMIKAVAGGGGRGMRVVRPGEDLAEAVRRCRSEARTAFGDDEVFVERYLPRARHIEVQLRDDVVLGDRDCSLQRHRQKLVEIAPAPGLAAETRQALAGAATALARRAGYRGLGTVEFLVADGEWYFLEVNPRLQVEHTVTEEVTGLDLVRLQLTGERITETPVPQGFAIQARVHASGRLDAYEPPGGRGLRVDGCGYSGYRLNPRYDPTLAKVIAHDVTLEGAARRLRRALKEFRVEGAATNRELLRDLLSRPEVGNAHTTFVDEVLPEAPAVEQDAAVVTAPMTGTVVEVHRSAGEAVASGAVLLVLEAMKMEHPVVAQTGGVIAELLVKPDDVVTAGQRLAVLTPGEVAAEEGGGSQELDLDTPRPDLAALRERRALTLDDARGTKVDSWHAAGRRTARENIADLCEDFVEYGGLAIAAQRRRRSAEDLMANTPADGLVGGVGTIDGHRVIAMSYDYLVLAGTQGQRGHAKKDRLFELAEQARLPVVLFAEGGGGRPGDTDGSGVTGLDCMAFALYARLNGKVPLVGIASGRCFAGNAALLGCSDVVIATPEASIGMGGPAMIEGGGLGVFHPDEVGPTGVQRTNGVIDLMAEDDADAVRLARRYLPYFQGPAATWEAPDQRLLRHAVPENRLRVYDVRRVIDGLSDVDSVLELRRDFGQGAITALVRVAGRPLGLIANNPAHLGGAIDSPAADKIARFLQLCDAYGLPVLSLCDTPGFMVGPDAERTATVRHVSRMFVNAAGLSVPFGTIVLRKGYGLGAQAMAAGGFRVPRFIVSWPTGEFGPMGLEGAVRLGYRKELAAIGDPAERQARFEEMVAAEYARGKATNVASAFEIDDVIDPAESRHWISTLLTPGTPKARVVDTW</sequence>
<comment type="cofactor">
    <cofactor evidence="1">
        <name>biotin</name>
        <dbReference type="ChEBI" id="CHEBI:57586"/>
    </cofactor>
</comment>
<dbReference type="InterPro" id="IPR011761">
    <property type="entry name" value="ATP-grasp"/>
</dbReference>
<dbReference type="Pfam" id="PF01039">
    <property type="entry name" value="Carboxyl_trans"/>
    <property type="match status" value="1"/>
</dbReference>
<dbReference type="Gene3D" id="3.30.470.20">
    <property type="entry name" value="ATP-grasp fold, B domain"/>
    <property type="match status" value="1"/>
</dbReference>
<dbReference type="Pfam" id="PF00364">
    <property type="entry name" value="Biotin_lipoyl"/>
    <property type="match status" value="1"/>
</dbReference>
<dbReference type="SMART" id="SM00878">
    <property type="entry name" value="Biotin_carb_C"/>
    <property type="match status" value="1"/>
</dbReference>
<dbReference type="PROSITE" id="PS00867">
    <property type="entry name" value="CPSASE_2"/>
    <property type="match status" value="1"/>
</dbReference>
<dbReference type="GO" id="GO:0016874">
    <property type="term" value="F:ligase activity"/>
    <property type="evidence" value="ECO:0007669"/>
    <property type="project" value="UniProtKB-KW"/>
</dbReference>
<name>A0A557ZYK0_9PSEU</name>
<evidence type="ECO:0000256" key="7">
    <source>
        <dbReference type="ARBA" id="ARBA00023267"/>
    </source>
</evidence>
<evidence type="ECO:0000259" key="13">
    <source>
        <dbReference type="PROSITE" id="PS50980"/>
    </source>
</evidence>
<keyword evidence="7" id="KW-0092">Biotin</keyword>
<dbReference type="UniPathway" id="UPA00655">
    <property type="reaction ID" value="UER00711"/>
</dbReference>
<dbReference type="SUPFAM" id="SSF51246">
    <property type="entry name" value="Rudiment single hybrid motif"/>
    <property type="match status" value="1"/>
</dbReference>
<dbReference type="Pfam" id="PF02786">
    <property type="entry name" value="CPSase_L_D2"/>
    <property type="match status" value="1"/>
</dbReference>
<evidence type="ECO:0000313" key="15">
    <source>
        <dbReference type="EMBL" id="TVT17077.1"/>
    </source>
</evidence>
<dbReference type="PROSITE" id="PS50989">
    <property type="entry name" value="COA_CT_CTER"/>
    <property type="match status" value="1"/>
</dbReference>
<evidence type="ECO:0000256" key="6">
    <source>
        <dbReference type="ARBA" id="ARBA00022840"/>
    </source>
</evidence>
<keyword evidence="5 9" id="KW-0547">Nucleotide-binding</keyword>
<evidence type="ECO:0000259" key="10">
    <source>
        <dbReference type="PROSITE" id="PS50968"/>
    </source>
</evidence>
<dbReference type="GO" id="GO:2001295">
    <property type="term" value="P:malonyl-CoA biosynthetic process"/>
    <property type="evidence" value="ECO:0007669"/>
    <property type="project" value="UniProtKB-UniPathway"/>
</dbReference>
<dbReference type="InterPro" id="IPR011053">
    <property type="entry name" value="Single_hybrid_motif"/>
</dbReference>
<protein>
    <recommendedName>
        <fullName evidence="3">acetyl-CoA carboxylase</fullName>
        <ecNumber evidence="3">6.4.1.2</ecNumber>
    </recommendedName>
</protein>
<feature type="domain" description="CoA carboxyltransferase C-terminal" evidence="14">
    <location>
        <begin position="766"/>
        <end position="1016"/>
    </location>
</feature>
<dbReference type="PROSITE" id="PS50979">
    <property type="entry name" value="BC"/>
    <property type="match status" value="1"/>
</dbReference>
<dbReference type="InterPro" id="IPR016185">
    <property type="entry name" value="PreATP-grasp_dom_sf"/>
</dbReference>
<evidence type="ECO:0000313" key="16">
    <source>
        <dbReference type="Proteomes" id="UP000318578"/>
    </source>
</evidence>
<dbReference type="InterPro" id="IPR000089">
    <property type="entry name" value="Biotin_lipoyl"/>
</dbReference>
<evidence type="ECO:0000256" key="1">
    <source>
        <dbReference type="ARBA" id="ARBA00001953"/>
    </source>
</evidence>
<evidence type="ECO:0000259" key="12">
    <source>
        <dbReference type="PROSITE" id="PS50979"/>
    </source>
</evidence>
<dbReference type="CDD" id="cd06850">
    <property type="entry name" value="biotinyl_domain"/>
    <property type="match status" value="1"/>
</dbReference>
<dbReference type="InterPro" id="IPR029045">
    <property type="entry name" value="ClpP/crotonase-like_dom_sf"/>
</dbReference>
<comment type="pathway">
    <text evidence="2">Lipid metabolism; malonyl-CoA biosynthesis; malonyl-CoA from acetyl-CoA: step 1/1.</text>
</comment>
<evidence type="ECO:0000259" key="14">
    <source>
        <dbReference type="PROSITE" id="PS50989"/>
    </source>
</evidence>
<feature type="domain" description="Biotin carboxylation" evidence="12">
    <location>
        <begin position="3"/>
        <end position="417"/>
    </location>
</feature>
<accession>A0A557ZYK0</accession>
<keyword evidence="8" id="KW-0511">Multifunctional enzyme</keyword>
<evidence type="ECO:0000259" key="11">
    <source>
        <dbReference type="PROSITE" id="PS50975"/>
    </source>
</evidence>
<reference evidence="15 16" key="1">
    <citation type="submission" date="2019-07" db="EMBL/GenBank/DDBJ databases">
        <title>New species of Amycolatopsis and Streptomyces.</title>
        <authorList>
            <person name="Duangmal K."/>
            <person name="Teo W.F.A."/>
            <person name="Lipun K."/>
        </authorList>
    </citation>
    <scope>NUCLEOTIDE SEQUENCE [LARGE SCALE GENOMIC DNA]</scope>
    <source>
        <strain evidence="15 16">JCM 30562</strain>
    </source>
</reference>
<dbReference type="InterPro" id="IPR011762">
    <property type="entry name" value="COA_CT_N"/>
</dbReference>
<evidence type="ECO:0000256" key="2">
    <source>
        <dbReference type="ARBA" id="ARBA00004956"/>
    </source>
</evidence>
<dbReference type="GO" id="GO:0005524">
    <property type="term" value="F:ATP binding"/>
    <property type="evidence" value="ECO:0007669"/>
    <property type="project" value="UniProtKB-UniRule"/>
</dbReference>
<dbReference type="InterPro" id="IPR005481">
    <property type="entry name" value="BC-like_N"/>
</dbReference>
<evidence type="ECO:0000256" key="5">
    <source>
        <dbReference type="ARBA" id="ARBA00022741"/>
    </source>
</evidence>
<dbReference type="SUPFAM" id="SSF56059">
    <property type="entry name" value="Glutathione synthetase ATP-binding domain-like"/>
    <property type="match status" value="1"/>
</dbReference>
<dbReference type="SUPFAM" id="SSF52440">
    <property type="entry name" value="PreATP-grasp domain"/>
    <property type="match status" value="1"/>
</dbReference>
<feature type="domain" description="Lipoyl-binding" evidence="10">
    <location>
        <begin position="420"/>
        <end position="495"/>
    </location>
</feature>
<keyword evidence="6 9" id="KW-0067">ATP-binding</keyword>
<dbReference type="PROSITE" id="PS50968">
    <property type="entry name" value="BIOTINYL_LIPOYL"/>
    <property type="match status" value="1"/>
</dbReference>
<evidence type="ECO:0000256" key="3">
    <source>
        <dbReference type="ARBA" id="ARBA00013058"/>
    </source>
</evidence>
<evidence type="ECO:0000256" key="4">
    <source>
        <dbReference type="ARBA" id="ARBA00022598"/>
    </source>
</evidence>
<dbReference type="GO" id="GO:0046872">
    <property type="term" value="F:metal ion binding"/>
    <property type="evidence" value="ECO:0007669"/>
    <property type="project" value="InterPro"/>
</dbReference>
<dbReference type="AlphaFoldDB" id="A0A557ZYK0"/>
<evidence type="ECO:0000256" key="8">
    <source>
        <dbReference type="ARBA" id="ARBA00023268"/>
    </source>
</evidence>
<dbReference type="InterPro" id="IPR011763">
    <property type="entry name" value="COA_CT_C"/>
</dbReference>
<dbReference type="InterPro" id="IPR011054">
    <property type="entry name" value="Rudment_hybrid_motif"/>
</dbReference>
<dbReference type="InterPro" id="IPR005482">
    <property type="entry name" value="Biotin_COase_C"/>
</dbReference>